<dbReference type="EMBL" id="CP097463">
    <property type="protein sequence ID" value="WAX56995.1"/>
    <property type="molecule type" value="Genomic_DNA"/>
</dbReference>
<dbReference type="Gene3D" id="3.30.70.1560">
    <property type="entry name" value="Alpha-L RNA-binding motif"/>
    <property type="match status" value="1"/>
</dbReference>
<evidence type="ECO:0000256" key="1">
    <source>
        <dbReference type="ARBA" id="ARBA00008348"/>
    </source>
</evidence>
<dbReference type="InterPro" id="IPR036986">
    <property type="entry name" value="S4_RNA-bd_sf"/>
</dbReference>
<gene>
    <name evidence="7" type="ORF">M6B22_21110</name>
</gene>
<evidence type="ECO:0000259" key="6">
    <source>
        <dbReference type="Pfam" id="PF01479"/>
    </source>
</evidence>
<dbReference type="PROSITE" id="PS01149">
    <property type="entry name" value="PSI_RSU"/>
    <property type="match status" value="1"/>
</dbReference>
<dbReference type="InterPro" id="IPR002942">
    <property type="entry name" value="S4_RNA-bd"/>
</dbReference>
<evidence type="ECO:0000256" key="2">
    <source>
        <dbReference type="ARBA" id="ARBA00023235"/>
    </source>
</evidence>
<dbReference type="Pfam" id="PF00849">
    <property type="entry name" value="PseudoU_synth_2"/>
    <property type="match status" value="1"/>
</dbReference>
<dbReference type="Gene3D" id="3.10.290.10">
    <property type="entry name" value="RNA-binding S4 domain"/>
    <property type="match status" value="1"/>
</dbReference>
<keyword evidence="3" id="KW-0694">RNA-binding</keyword>
<dbReference type="NCBIfam" id="TIGR00093">
    <property type="entry name" value="pseudouridine synthase"/>
    <property type="match status" value="1"/>
</dbReference>
<feature type="domain" description="Pseudouridine synthase RsuA/RluA-like" evidence="5">
    <location>
        <begin position="58"/>
        <end position="189"/>
    </location>
</feature>
<sequence length="235" mass="25549">MLAAAGIGSRRACEELIAAGRVRVDGAPVLHMGLRVDPLTAVIEVDGDRINVRGDLVYLALNKPRGVLSAMSDDRGRRTVADLVADRPERLFHVGRLDADTEGLLLLTNDGELAHRLMHPGFGVSKTYLATVPAPVPKSLARRLRAGIELEDGPVRVDAFRLVQEQGTRAIVEVVLHEGRNHIVRRLLAEVGHPVERLVRTAIGPVQLGGQRAGTTRELTRVELAALHRLVDKVT</sequence>
<dbReference type="InterPro" id="IPR006145">
    <property type="entry name" value="PsdUridine_synth_RsuA/RluA"/>
</dbReference>
<dbReference type="EC" id="5.4.99.-" evidence="4"/>
<dbReference type="Gene3D" id="3.30.70.580">
    <property type="entry name" value="Pseudouridine synthase I, catalytic domain, N-terminal subdomain"/>
    <property type="match status" value="1"/>
</dbReference>
<evidence type="ECO:0000313" key="8">
    <source>
        <dbReference type="Proteomes" id="UP001164693"/>
    </source>
</evidence>
<dbReference type="PANTHER" id="PTHR47683:SF2">
    <property type="entry name" value="RNA-BINDING S4 DOMAIN-CONTAINING PROTEIN"/>
    <property type="match status" value="1"/>
</dbReference>
<evidence type="ECO:0000256" key="3">
    <source>
        <dbReference type="PROSITE-ProRule" id="PRU00182"/>
    </source>
</evidence>
<dbReference type="InterPro" id="IPR018496">
    <property type="entry name" value="PsdUridine_synth_RsuA/RluB_CS"/>
</dbReference>
<dbReference type="Pfam" id="PF01479">
    <property type="entry name" value="S4"/>
    <property type="match status" value="1"/>
</dbReference>
<accession>A0ABY7JWQ0</accession>
<name>A0ABY7JWQ0_9ACTN</name>
<keyword evidence="8" id="KW-1185">Reference proteome</keyword>
<evidence type="ECO:0000313" key="7">
    <source>
        <dbReference type="EMBL" id="WAX56995.1"/>
    </source>
</evidence>
<dbReference type="PROSITE" id="PS50889">
    <property type="entry name" value="S4"/>
    <property type="match status" value="1"/>
</dbReference>
<dbReference type="InterPro" id="IPR042092">
    <property type="entry name" value="PsdUridine_s_RsuA/RluB/E/F_cat"/>
</dbReference>
<feature type="domain" description="RNA-binding S4" evidence="6">
    <location>
        <begin position="2"/>
        <end position="37"/>
    </location>
</feature>
<dbReference type="SUPFAM" id="SSF55174">
    <property type="entry name" value="Alpha-L RNA-binding motif"/>
    <property type="match status" value="1"/>
</dbReference>
<dbReference type="InterPro" id="IPR020103">
    <property type="entry name" value="PsdUridine_synth_cat_dom_sf"/>
</dbReference>
<dbReference type="SUPFAM" id="SSF55120">
    <property type="entry name" value="Pseudouridine synthase"/>
    <property type="match status" value="1"/>
</dbReference>
<dbReference type="PANTHER" id="PTHR47683">
    <property type="entry name" value="PSEUDOURIDINE SYNTHASE FAMILY PROTEIN-RELATED"/>
    <property type="match status" value="1"/>
</dbReference>
<reference evidence="7" key="1">
    <citation type="submission" date="2022-05" db="EMBL/GenBank/DDBJ databases">
        <title>Jatrophihabitans sp. SB3-54 whole genome sequence.</title>
        <authorList>
            <person name="Suh M.K."/>
            <person name="Eom M.K."/>
            <person name="Kim J.S."/>
            <person name="Kim H.S."/>
            <person name="Do H.E."/>
            <person name="Shin Y.K."/>
            <person name="Lee J.-S."/>
        </authorList>
    </citation>
    <scope>NUCLEOTIDE SEQUENCE</scope>
    <source>
        <strain evidence="7">SB3-54</strain>
    </source>
</reference>
<proteinExistence type="inferred from homology"/>
<organism evidence="7 8">
    <name type="scientific">Jatrophihabitans cynanchi</name>
    <dbReference type="NCBI Taxonomy" id="2944128"/>
    <lineage>
        <taxon>Bacteria</taxon>
        <taxon>Bacillati</taxon>
        <taxon>Actinomycetota</taxon>
        <taxon>Actinomycetes</taxon>
        <taxon>Jatrophihabitantales</taxon>
        <taxon>Jatrophihabitantaceae</taxon>
        <taxon>Jatrophihabitans</taxon>
    </lineage>
</organism>
<dbReference type="CDD" id="cd02870">
    <property type="entry name" value="PseudoU_synth_RsuA_like"/>
    <property type="match status" value="1"/>
</dbReference>
<evidence type="ECO:0000256" key="4">
    <source>
        <dbReference type="RuleBase" id="RU003887"/>
    </source>
</evidence>
<dbReference type="Proteomes" id="UP001164693">
    <property type="component" value="Chromosome"/>
</dbReference>
<dbReference type="InterPro" id="IPR050343">
    <property type="entry name" value="RsuA_PseudoU_synthase"/>
</dbReference>
<dbReference type="InterPro" id="IPR020094">
    <property type="entry name" value="TruA/RsuA/RluB/E/F_N"/>
</dbReference>
<evidence type="ECO:0000259" key="5">
    <source>
        <dbReference type="Pfam" id="PF00849"/>
    </source>
</evidence>
<keyword evidence="2 4" id="KW-0413">Isomerase</keyword>
<protein>
    <recommendedName>
        <fullName evidence="4">Pseudouridine synthase</fullName>
        <ecNumber evidence="4">5.4.99.-</ecNumber>
    </recommendedName>
</protein>
<dbReference type="InterPro" id="IPR000748">
    <property type="entry name" value="PsdUridine_synth_RsuA/RluB/E/F"/>
</dbReference>
<dbReference type="CDD" id="cd00165">
    <property type="entry name" value="S4"/>
    <property type="match status" value="1"/>
</dbReference>
<comment type="similarity">
    <text evidence="1 4">Belongs to the pseudouridine synthase RsuA family.</text>
</comment>